<sequence length="56" mass="6361">MTEEKNRIILSTQMLPETKAELEVIAAKMKWSLSQTMSELVTEAIKAYYKGTITLP</sequence>
<accession>A0A0F9APX5</accession>
<evidence type="ECO:0000313" key="1">
    <source>
        <dbReference type="EMBL" id="KKL11475.1"/>
    </source>
</evidence>
<organism evidence="1">
    <name type="scientific">marine sediment metagenome</name>
    <dbReference type="NCBI Taxonomy" id="412755"/>
    <lineage>
        <taxon>unclassified sequences</taxon>
        <taxon>metagenomes</taxon>
        <taxon>ecological metagenomes</taxon>
    </lineage>
</organism>
<protein>
    <submittedName>
        <fullName evidence="1">Uncharacterized protein</fullName>
    </submittedName>
</protein>
<reference evidence="1" key="1">
    <citation type="journal article" date="2015" name="Nature">
        <title>Complex archaea that bridge the gap between prokaryotes and eukaryotes.</title>
        <authorList>
            <person name="Spang A."/>
            <person name="Saw J.H."/>
            <person name="Jorgensen S.L."/>
            <person name="Zaremba-Niedzwiedzka K."/>
            <person name="Martijn J."/>
            <person name="Lind A.E."/>
            <person name="van Eijk R."/>
            <person name="Schleper C."/>
            <person name="Guy L."/>
            <person name="Ettema T.J."/>
        </authorList>
    </citation>
    <scope>NUCLEOTIDE SEQUENCE</scope>
</reference>
<dbReference type="AlphaFoldDB" id="A0A0F9APX5"/>
<gene>
    <name evidence="1" type="ORF">LCGC14_2545430</name>
</gene>
<proteinExistence type="predicted"/>
<dbReference type="EMBL" id="LAZR01041640">
    <property type="protein sequence ID" value="KKL11475.1"/>
    <property type="molecule type" value="Genomic_DNA"/>
</dbReference>
<name>A0A0F9APX5_9ZZZZ</name>
<comment type="caution">
    <text evidence="1">The sequence shown here is derived from an EMBL/GenBank/DDBJ whole genome shotgun (WGS) entry which is preliminary data.</text>
</comment>